<sequence length="67" mass="6630">MDPDDQRTLAAWAVLVIGGVGCGVGGVLLGDANAAAALGWYALAVGGALAAGAVPMPKVGDWRPLRE</sequence>
<dbReference type="PROSITE" id="PS51257">
    <property type="entry name" value="PROKAR_LIPOPROTEIN"/>
    <property type="match status" value="1"/>
</dbReference>
<dbReference type="Proteomes" id="UP000219453">
    <property type="component" value="Unassembled WGS sequence"/>
</dbReference>
<feature type="transmembrane region" description="Helical" evidence="1">
    <location>
        <begin position="35"/>
        <end position="56"/>
    </location>
</feature>
<feature type="transmembrane region" description="Helical" evidence="1">
    <location>
        <begin position="9"/>
        <end position="29"/>
    </location>
</feature>
<reference evidence="2 3" key="1">
    <citation type="submission" date="2017-09" db="EMBL/GenBank/DDBJ databases">
        <authorList>
            <person name="Ehlers B."/>
            <person name="Leendertz F.H."/>
        </authorList>
    </citation>
    <scope>NUCLEOTIDE SEQUENCE [LARGE SCALE GENOMIC DNA]</scope>
    <source>
        <strain evidence="2 3">DSM 27208</strain>
    </source>
</reference>
<organism evidence="2 3">
    <name type="scientific">Natronoarchaeum philippinense</name>
    <dbReference type="NCBI Taxonomy" id="558529"/>
    <lineage>
        <taxon>Archaea</taxon>
        <taxon>Methanobacteriati</taxon>
        <taxon>Methanobacteriota</taxon>
        <taxon>Stenosarchaea group</taxon>
        <taxon>Halobacteria</taxon>
        <taxon>Halobacteriales</taxon>
        <taxon>Natronoarchaeaceae</taxon>
    </lineage>
</organism>
<keyword evidence="1" id="KW-0812">Transmembrane</keyword>
<name>A0A285P3Y8_NATPI</name>
<proteinExistence type="predicted"/>
<dbReference type="RefSeq" id="WP_097009217.1">
    <property type="nucleotide sequence ID" value="NZ_OBEJ01000003.1"/>
</dbReference>
<evidence type="ECO:0000313" key="2">
    <source>
        <dbReference type="EMBL" id="SNZ14866.1"/>
    </source>
</evidence>
<evidence type="ECO:0000256" key="1">
    <source>
        <dbReference type="SAM" id="Phobius"/>
    </source>
</evidence>
<keyword evidence="3" id="KW-1185">Reference proteome</keyword>
<gene>
    <name evidence="2" type="ORF">SAMN06269185_2285</name>
</gene>
<dbReference type="EMBL" id="OBEJ01000003">
    <property type="protein sequence ID" value="SNZ14866.1"/>
    <property type="molecule type" value="Genomic_DNA"/>
</dbReference>
<accession>A0A285P3Y8</accession>
<evidence type="ECO:0000313" key="3">
    <source>
        <dbReference type="Proteomes" id="UP000219453"/>
    </source>
</evidence>
<keyword evidence="1" id="KW-0472">Membrane</keyword>
<keyword evidence="1" id="KW-1133">Transmembrane helix</keyword>
<protein>
    <submittedName>
        <fullName evidence="2">Uncharacterized protein</fullName>
    </submittedName>
</protein>
<dbReference type="AlphaFoldDB" id="A0A285P3Y8"/>